<reference evidence="3" key="1">
    <citation type="submission" date="2021-02" db="EMBL/GenBank/DDBJ databases">
        <authorList>
            <person name="Nowell W R."/>
        </authorList>
    </citation>
    <scope>NUCLEOTIDE SEQUENCE</scope>
</reference>
<organism evidence="3 6">
    <name type="scientific">Adineta steineri</name>
    <dbReference type="NCBI Taxonomy" id="433720"/>
    <lineage>
        <taxon>Eukaryota</taxon>
        <taxon>Metazoa</taxon>
        <taxon>Spiralia</taxon>
        <taxon>Gnathifera</taxon>
        <taxon>Rotifera</taxon>
        <taxon>Eurotatoria</taxon>
        <taxon>Bdelloidea</taxon>
        <taxon>Adinetida</taxon>
        <taxon>Adinetidae</taxon>
        <taxon>Adineta</taxon>
    </lineage>
</organism>
<proteinExistence type="predicted"/>
<protein>
    <submittedName>
        <fullName evidence="3">Uncharacterized protein</fullName>
    </submittedName>
</protein>
<sequence length="290" mass="31055">MMESLIRQIKASNAKELRTILDNVMEIAVRYRKLEQDTISIIQQTSIVGEQVRLTAESALVDEMCAADAFAEMNHDFQGLSNSLDKAVNDHCQISEDLQQQASEANIAKEKNDNLAAIAKERRSTAIAFGVCAVPGTFVLAGPVVGACAAVEAVDNKVLKVVAGAGGAIGGLFAGIAATVLTPLLAVWALRCAILGTKWSATFDDVSAKILEVEAAINKSTGCLSAVQGTLKMLGEKATKYDSSASKPRLSLQYKKIIQSCNILSKNCDDYRQSLQMKTINMLEKIQANA</sequence>
<dbReference type="EMBL" id="CAJNON010000018">
    <property type="protein sequence ID" value="CAF0789357.1"/>
    <property type="molecule type" value="Genomic_DNA"/>
</dbReference>
<keyword evidence="1" id="KW-0812">Transmembrane</keyword>
<evidence type="ECO:0000313" key="5">
    <source>
        <dbReference type="EMBL" id="CAF3925393.1"/>
    </source>
</evidence>
<name>A0A813T2G8_9BILA</name>
<feature type="transmembrane region" description="Helical" evidence="1">
    <location>
        <begin position="165"/>
        <end position="190"/>
    </location>
</feature>
<keyword evidence="1" id="KW-0472">Membrane</keyword>
<dbReference type="EMBL" id="CAJOBB010001976">
    <property type="protein sequence ID" value="CAF3925393.1"/>
    <property type="molecule type" value="Genomic_DNA"/>
</dbReference>
<evidence type="ECO:0000313" key="4">
    <source>
        <dbReference type="EMBL" id="CAF3715011.1"/>
    </source>
</evidence>
<keyword evidence="1" id="KW-1133">Transmembrane helix</keyword>
<accession>A0A813T2G8</accession>
<feature type="transmembrane region" description="Helical" evidence="1">
    <location>
        <begin position="126"/>
        <end position="145"/>
    </location>
</feature>
<comment type="caution">
    <text evidence="3">The sequence shown here is derived from an EMBL/GenBank/DDBJ whole genome shotgun (WGS) entry which is preliminary data.</text>
</comment>
<gene>
    <name evidence="3" type="ORF">IZO911_LOCUS7216</name>
    <name evidence="5" type="ORF">KXQ929_LOCUS24147</name>
    <name evidence="4" type="ORF">OKA104_LOCUS13455</name>
    <name evidence="2" type="ORF">VCS650_LOCUS3399</name>
</gene>
<dbReference type="Proteomes" id="UP000663860">
    <property type="component" value="Unassembled WGS sequence"/>
</dbReference>
<evidence type="ECO:0000313" key="3">
    <source>
        <dbReference type="EMBL" id="CAF0806378.1"/>
    </source>
</evidence>
<dbReference type="OrthoDB" id="10422582at2759"/>
<evidence type="ECO:0000256" key="1">
    <source>
        <dbReference type="SAM" id="Phobius"/>
    </source>
</evidence>
<dbReference type="Proteomes" id="UP000663868">
    <property type="component" value="Unassembled WGS sequence"/>
</dbReference>
<dbReference type="EMBL" id="CAJNOE010000046">
    <property type="protein sequence ID" value="CAF0806378.1"/>
    <property type="molecule type" value="Genomic_DNA"/>
</dbReference>
<dbReference type="Proteomes" id="UP000663881">
    <property type="component" value="Unassembled WGS sequence"/>
</dbReference>
<evidence type="ECO:0000313" key="6">
    <source>
        <dbReference type="Proteomes" id="UP000663860"/>
    </source>
</evidence>
<dbReference type="EMBL" id="CAJOAY010000680">
    <property type="protein sequence ID" value="CAF3715011.1"/>
    <property type="molecule type" value="Genomic_DNA"/>
</dbReference>
<dbReference type="AlphaFoldDB" id="A0A813T2G8"/>
<evidence type="ECO:0000313" key="2">
    <source>
        <dbReference type="EMBL" id="CAF0789357.1"/>
    </source>
</evidence>
<dbReference type="Proteomes" id="UP000663891">
    <property type="component" value="Unassembled WGS sequence"/>
</dbReference>